<evidence type="ECO:0000256" key="4">
    <source>
        <dbReference type="ARBA" id="ARBA00023054"/>
    </source>
</evidence>
<reference evidence="8" key="1">
    <citation type="submission" date="2019-08" db="EMBL/GenBank/DDBJ databases">
        <title>The genome of the North American firefly Photinus pyralis.</title>
        <authorList>
            <consortium name="Photinus pyralis genome working group"/>
            <person name="Fallon T.R."/>
            <person name="Sander Lower S.E."/>
            <person name="Weng J.-K."/>
        </authorList>
    </citation>
    <scope>NUCLEOTIDE SEQUENCE</scope>
    <source>
        <strain evidence="8">TRF0915ILg1</strain>
        <tissue evidence="8">Whole body</tissue>
    </source>
</reference>
<dbReference type="InterPro" id="IPR019366">
    <property type="entry name" value="Clusterin-associated_protein-1"/>
</dbReference>
<dbReference type="EMBL" id="VTPC01005263">
    <property type="protein sequence ID" value="KAF2896234.1"/>
    <property type="molecule type" value="Genomic_DNA"/>
</dbReference>
<dbReference type="GO" id="GO:0005815">
    <property type="term" value="C:microtubule organizing center"/>
    <property type="evidence" value="ECO:0007669"/>
    <property type="project" value="TreeGrafter"/>
</dbReference>
<dbReference type="GO" id="GO:0030992">
    <property type="term" value="C:intraciliary transport particle B"/>
    <property type="evidence" value="ECO:0007669"/>
    <property type="project" value="TreeGrafter"/>
</dbReference>
<dbReference type="GO" id="GO:0060271">
    <property type="term" value="P:cilium assembly"/>
    <property type="evidence" value="ECO:0007669"/>
    <property type="project" value="TreeGrafter"/>
</dbReference>
<keyword evidence="5" id="KW-0969">Cilium</keyword>
<dbReference type="OrthoDB" id="438545at2759"/>
<evidence type="ECO:0000256" key="2">
    <source>
        <dbReference type="ARBA" id="ARBA00008340"/>
    </source>
</evidence>
<evidence type="ECO:0000256" key="1">
    <source>
        <dbReference type="ARBA" id="ARBA00004138"/>
    </source>
</evidence>
<comment type="caution">
    <text evidence="8">The sequence shown here is derived from an EMBL/GenBank/DDBJ whole genome shotgun (WGS) entry which is preliminary data.</text>
</comment>
<evidence type="ECO:0000256" key="3">
    <source>
        <dbReference type="ARBA" id="ARBA00022794"/>
    </source>
</evidence>
<dbReference type="AlphaFoldDB" id="A0A8K0GE28"/>
<evidence type="ECO:0000313" key="8">
    <source>
        <dbReference type="EMBL" id="KAF2896234.1"/>
    </source>
</evidence>
<evidence type="ECO:0008006" key="10">
    <source>
        <dbReference type="Google" id="ProtNLM"/>
    </source>
</evidence>
<keyword evidence="9" id="KW-1185">Reference proteome</keyword>
<accession>A0A8K0GE28</accession>
<evidence type="ECO:0000256" key="7">
    <source>
        <dbReference type="SAM" id="MobiDB-lite"/>
    </source>
</evidence>
<dbReference type="Pfam" id="PF10234">
    <property type="entry name" value="Cluap1"/>
    <property type="match status" value="1"/>
</dbReference>
<keyword evidence="4" id="KW-0175">Coiled coil</keyword>
<feature type="compositionally biased region" description="Basic and acidic residues" evidence="7">
    <location>
        <begin position="318"/>
        <end position="330"/>
    </location>
</feature>
<keyword evidence="3" id="KW-0970">Cilium biogenesis/degradation</keyword>
<evidence type="ECO:0000256" key="6">
    <source>
        <dbReference type="ARBA" id="ARBA00023273"/>
    </source>
</evidence>
<dbReference type="PANTHER" id="PTHR21547">
    <property type="entry name" value="CLUSTERIN ASSOCIATED PROTEIN 1"/>
    <property type="match status" value="1"/>
</dbReference>
<name>A0A8K0GE28_IGNLU</name>
<organism evidence="8 9">
    <name type="scientific">Ignelater luminosus</name>
    <name type="common">Cucubano</name>
    <name type="synonym">Pyrophorus luminosus</name>
    <dbReference type="NCBI Taxonomy" id="2038154"/>
    <lineage>
        <taxon>Eukaryota</taxon>
        <taxon>Metazoa</taxon>
        <taxon>Ecdysozoa</taxon>
        <taxon>Arthropoda</taxon>
        <taxon>Hexapoda</taxon>
        <taxon>Insecta</taxon>
        <taxon>Pterygota</taxon>
        <taxon>Neoptera</taxon>
        <taxon>Endopterygota</taxon>
        <taxon>Coleoptera</taxon>
        <taxon>Polyphaga</taxon>
        <taxon>Elateriformia</taxon>
        <taxon>Elateroidea</taxon>
        <taxon>Elateridae</taxon>
        <taxon>Agrypninae</taxon>
        <taxon>Pyrophorini</taxon>
        <taxon>Ignelater</taxon>
    </lineage>
</organism>
<evidence type="ECO:0000256" key="5">
    <source>
        <dbReference type="ARBA" id="ARBA00023069"/>
    </source>
</evidence>
<gene>
    <name evidence="8" type="ORF">ILUMI_09940</name>
</gene>
<dbReference type="Proteomes" id="UP000801492">
    <property type="component" value="Unassembled WGS sequence"/>
</dbReference>
<comment type="similarity">
    <text evidence="2">Belongs to the CLUAP1 family.</text>
</comment>
<keyword evidence="6" id="KW-0966">Cell projection</keyword>
<proteinExistence type="inferred from homology"/>
<protein>
    <recommendedName>
        <fullName evidence="10">Clusterin-associated protein 1</fullName>
    </recommendedName>
</protein>
<sequence length="340" mass="38956">MSYRDVRNVIEMLRALGYPNLVSMESFRTPNFALVADLLVWLAKKFDPDVDIPSEIENEEDRIALIRSTAQFMVLKANIKCNTKRLYQADGYAVKELLKIPTLLYKALQENSQEKENDDDSANGVTLRDFDISDKVNGLKQSRQLASEITSTGARLYDLLGKEVDLRALRHLSAARQYEVNEVEIGIKHAIEAIKKEIIETKQLIDNVSATEAGLDAKIERRKIEIDRYEKRLQTLKKVRPAFLEEFTDLEGELEKLFVQYAVRVRTLNHLESLANNAERVHLERQQFAASQRVIETVPLDRGDPTDLLSFDENTPESNRESHIKQERPRARTGGKVFSL</sequence>
<feature type="region of interest" description="Disordered" evidence="7">
    <location>
        <begin position="305"/>
        <end position="340"/>
    </location>
</feature>
<comment type="subcellular location">
    <subcellularLocation>
        <location evidence="1">Cell projection</location>
        <location evidence="1">Cilium</location>
    </subcellularLocation>
</comment>
<evidence type="ECO:0000313" key="9">
    <source>
        <dbReference type="Proteomes" id="UP000801492"/>
    </source>
</evidence>
<dbReference type="PANTHER" id="PTHR21547:SF0">
    <property type="entry name" value="CLUSTERIN-ASSOCIATED PROTEIN 1"/>
    <property type="match status" value="1"/>
</dbReference>
<dbReference type="GO" id="GO:0005929">
    <property type="term" value="C:cilium"/>
    <property type="evidence" value="ECO:0007669"/>
    <property type="project" value="UniProtKB-SubCell"/>
</dbReference>